<organism evidence="1 2">
    <name type="scientific">Companilactobacillus crustorum JCM 15951</name>
    <dbReference type="NCBI Taxonomy" id="1423737"/>
    <lineage>
        <taxon>Bacteria</taxon>
        <taxon>Bacillati</taxon>
        <taxon>Bacillota</taxon>
        <taxon>Bacilli</taxon>
        <taxon>Lactobacillales</taxon>
        <taxon>Lactobacillaceae</taxon>
        <taxon>Companilactobacillus</taxon>
    </lineage>
</organism>
<protein>
    <recommendedName>
        <fullName evidence="3">NIPSNAP domain-containing protein</fullName>
    </recommendedName>
</protein>
<dbReference type="AlphaFoldDB" id="A0A837RKG9"/>
<gene>
    <name evidence="1" type="ORF">FD26_GL000068</name>
</gene>
<accession>A0A837RKG9</accession>
<proteinExistence type="predicted"/>
<comment type="caution">
    <text evidence="1">The sequence shown here is derived from an EMBL/GenBank/DDBJ whole genome shotgun (WGS) entry which is preliminary data.</text>
</comment>
<reference evidence="1 2" key="1">
    <citation type="journal article" date="2015" name="Genome Announc.">
        <title>Expanding the biotechnology potential of lactobacilli through comparative genomics of 213 strains and associated genera.</title>
        <authorList>
            <person name="Sun Z."/>
            <person name="Harris H.M."/>
            <person name="McCann A."/>
            <person name="Guo C."/>
            <person name="Argimon S."/>
            <person name="Zhang W."/>
            <person name="Yang X."/>
            <person name="Jeffery I.B."/>
            <person name="Cooney J.C."/>
            <person name="Kagawa T.F."/>
            <person name="Liu W."/>
            <person name="Song Y."/>
            <person name="Salvetti E."/>
            <person name="Wrobel A."/>
            <person name="Rasinkangas P."/>
            <person name="Parkhill J."/>
            <person name="Rea M.C."/>
            <person name="O'Sullivan O."/>
            <person name="Ritari J."/>
            <person name="Douillard F.P."/>
            <person name="Paul Ross R."/>
            <person name="Yang R."/>
            <person name="Briner A.E."/>
            <person name="Felis G.E."/>
            <person name="de Vos W.M."/>
            <person name="Barrangou R."/>
            <person name="Klaenhammer T.R."/>
            <person name="Caufield P.W."/>
            <person name="Cui Y."/>
            <person name="Zhang H."/>
            <person name="O'Toole P.W."/>
        </authorList>
    </citation>
    <scope>NUCLEOTIDE SEQUENCE [LARGE SCALE GENOMIC DNA]</scope>
    <source>
        <strain evidence="1 2">JCM 15951</strain>
    </source>
</reference>
<evidence type="ECO:0008006" key="3">
    <source>
        <dbReference type="Google" id="ProtNLM"/>
    </source>
</evidence>
<evidence type="ECO:0000313" key="2">
    <source>
        <dbReference type="Proteomes" id="UP000050964"/>
    </source>
</evidence>
<name>A0A837RKG9_9LACO</name>
<dbReference type="Proteomes" id="UP000050964">
    <property type="component" value="Unassembled WGS sequence"/>
</dbReference>
<sequence length="118" mass="13673">MELLMFQLRIYTLKDDKTASLYMNEYWQRHLISLPKYGIKVEGVFKEKSKSSDQPCRVFAIVSFSKGVDAQASNQKYMDSPEFKSDMDGFPMENILNVESLDLARNEKLPFFDGLEAK</sequence>
<dbReference type="EMBL" id="AZDB01000001">
    <property type="protein sequence ID" value="KRK44533.1"/>
    <property type="molecule type" value="Genomic_DNA"/>
</dbReference>
<evidence type="ECO:0000313" key="1">
    <source>
        <dbReference type="EMBL" id="KRK44533.1"/>
    </source>
</evidence>